<organism evidence="1 2">
    <name type="scientific">Melastoma candidum</name>
    <dbReference type="NCBI Taxonomy" id="119954"/>
    <lineage>
        <taxon>Eukaryota</taxon>
        <taxon>Viridiplantae</taxon>
        <taxon>Streptophyta</taxon>
        <taxon>Embryophyta</taxon>
        <taxon>Tracheophyta</taxon>
        <taxon>Spermatophyta</taxon>
        <taxon>Magnoliopsida</taxon>
        <taxon>eudicotyledons</taxon>
        <taxon>Gunneridae</taxon>
        <taxon>Pentapetalae</taxon>
        <taxon>rosids</taxon>
        <taxon>malvids</taxon>
        <taxon>Myrtales</taxon>
        <taxon>Melastomataceae</taxon>
        <taxon>Melastomatoideae</taxon>
        <taxon>Melastomateae</taxon>
        <taxon>Melastoma</taxon>
    </lineage>
</organism>
<proteinExistence type="predicted"/>
<dbReference type="EMBL" id="CM042882">
    <property type="protein sequence ID" value="KAI4383499.1"/>
    <property type="molecule type" value="Genomic_DNA"/>
</dbReference>
<reference evidence="2" key="1">
    <citation type="journal article" date="2023" name="Front. Plant Sci.">
        <title>Chromosomal-level genome assembly of Melastoma candidum provides insights into trichome evolution.</title>
        <authorList>
            <person name="Zhong Y."/>
            <person name="Wu W."/>
            <person name="Sun C."/>
            <person name="Zou P."/>
            <person name="Liu Y."/>
            <person name="Dai S."/>
            <person name="Zhou R."/>
        </authorList>
    </citation>
    <scope>NUCLEOTIDE SEQUENCE [LARGE SCALE GENOMIC DNA]</scope>
</reference>
<evidence type="ECO:0000313" key="1">
    <source>
        <dbReference type="EMBL" id="KAI4383499.1"/>
    </source>
</evidence>
<gene>
    <name evidence="1" type="ORF">MLD38_009332</name>
</gene>
<accession>A0ACB9RXD6</accession>
<keyword evidence="2" id="KW-1185">Reference proteome</keyword>
<evidence type="ECO:0000313" key="2">
    <source>
        <dbReference type="Proteomes" id="UP001057402"/>
    </source>
</evidence>
<comment type="caution">
    <text evidence="1">The sequence shown here is derived from an EMBL/GenBank/DDBJ whole genome shotgun (WGS) entry which is preliminary data.</text>
</comment>
<protein>
    <submittedName>
        <fullName evidence="1">Uncharacterized protein</fullName>
    </submittedName>
</protein>
<sequence length="170" mass="19102">MHLLKNSPAVVREDEIIWREEGCTDNDDTRITHSPFQKPCCCSSYDVDLGRTLKLPIKYKAKDSRGHCSPIPDRPAHLAAECRPGTPDDEIENKASTSNQFGSEFGYQVVQHLRIVRKDCVTSSATIREQELLDSLLLLHHMGIPPCISSDAVHFSIGRSQQADTRKGMW</sequence>
<name>A0ACB9RXD6_9MYRT</name>
<dbReference type="Proteomes" id="UP001057402">
    <property type="component" value="Chromosome 3"/>
</dbReference>